<dbReference type="STRING" id="1395571.TMS3_0109740"/>
<dbReference type="CDD" id="cd15482">
    <property type="entry name" value="Sialidase_non-viral"/>
    <property type="match status" value="1"/>
</dbReference>
<dbReference type="EMBL" id="AWSQ01000002">
    <property type="protein sequence ID" value="KFX69788.1"/>
    <property type="molecule type" value="Genomic_DNA"/>
</dbReference>
<dbReference type="NCBIfam" id="NF045728">
    <property type="entry name" value="glycosyl_F510_1955"/>
    <property type="match status" value="1"/>
</dbReference>
<keyword evidence="1" id="KW-0732">Signal</keyword>
<dbReference type="OrthoDB" id="9813892at2"/>
<accession>A0A0A1YLE5</accession>
<protein>
    <submittedName>
        <fullName evidence="2">Glycosyl hydrolase</fullName>
    </submittedName>
</protein>
<dbReference type="Gene3D" id="2.130.10.10">
    <property type="entry name" value="YVTN repeat-like/Quinoprotein amine dehydrogenase"/>
    <property type="match status" value="1"/>
</dbReference>
<dbReference type="Proteomes" id="UP000030063">
    <property type="component" value="Unassembled WGS sequence"/>
</dbReference>
<dbReference type="InterPro" id="IPR015943">
    <property type="entry name" value="WD40/YVTN_repeat-like_dom_sf"/>
</dbReference>
<dbReference type="eggNOG" id="COG4447">
    <property type="taxonomic scope" value="Bacteria"/>
</dbReference>
<keyword evidence="3" id="KW-1185">Reference proteome</keyword>
<proteinExistence type="predicted"/>
<dbReference type="RefSeq" id="WP_025165037.1">
    <property type="nucleotide sequence ID" value="NZ_AWSQ01000002.1"/>
</dbReference>
<gene>
    <name evidence="2" type="ORF">TMS3_0109740</name>
</gene>
<dbReference type="SUPFAM" id="SSF110296">
    <property type="entry name" value="Oligoxyloglucan reducing end-specific cellobiohydrolase"/>
    <property type="match status" value="1"/>
</dbReference>
<name>A0A0A1YLE5_9PSED</name>
<feature type="chain" id="PRO_5001984999" evidence="1">
    <location>
        <begin position="25"/>
        <end position="298"/>
    </location>
</feature>
<evidence type="ECO:0000313" key="2">
    <source>
        <dbReference type="EMBL" id="KFX69788.1"/>
    </source>
</evidence>
<dbReference type="GO" id="GO:0016787">
    <property type="term" value="F:hydrolase activity"/>
    <property type="evidence" value="ECO:0007669"/>
    <property type="project" value="UniProtKB-KW"/>
</dbReference>
<dbReference type="AlphaFoldDB" id="A0A0A1YLE5"/>
<dbReference type="InterPro" id="IPR054817">
    <property type="entry name" value="Glycosyl_F510_1955-like"/>
</dbReference>
<comment type="caution">
    <text evidence="2">The sequence shown here is derived from an EMBL/GenBank/DDBJ whole genome shotgun (WGS) entry which is preliminary data.</text>
</comment>
<feature type="signal peptide" evidence="1">
    <location>
        <begin position="1"/>
        <end position="24"/>
    </location>
</feature>
<keyword evidence="2" id="KW-0378">Hydrolase</keyword>
<reference evidence="2 3" key="1">
    <citation type="journal article" date="2014" name="Genome Announc.">
        <title>Draft Genome Sequence of Petroleum Oil-Degrading Marine Bacterium Pseudomonas taeanensis Strain MS-3, Isolated from a Crude Oil-Contaminated Seashore.</title>
        <authorList>
            <person name="Lee S.Y."/>
            <person name="Kim S.H."/>
            <person name="Lee D.G."/>
            <person name="Shin S."/>
            <person name="Yun S.H."/>
            <person name="Choi C.W."/>
            <person name="Chung Y.H."/>
            <person name="Choi J.S."/>
            <person name="Kahng H.Y."/>
            <person name="Kim S.I."/>
        </authorList>
    </citation>
    <scope>NUCLEOTIDE SEQUENCE [LARGE SCALE GENOMIC DNA]</scope>
    <source>
        <strain evidence="2 3">MS-3</strain>
    </source>
</reference>
<sequence>MNLTQSLYRTLFAGVLLTLTACNASTVTLTHVHGLAFSPDGQQLSVPSHHGLAVYSDGQWRKADGPEHDYMGFAVTRQAIYSSGHPAKGSGLPNPFGLIKSGDGGATWQPLALQGESDFHLLASGFDSGALYVYNGHPNSQMRSAGLYYSLNDGARWRRAAAQGVSEVPAAMAVHPVDKQQVALAGNSGLYLSTDAGKQFQAVVQGEQVLSAAFSLDGKSLWFGSYADTARLSTLDLQTLQVSALGLPDLTEDAVAYLAQNPAKPQQWAIATFKRDVYLSQDAGKTWKALAQAGKTLD</sequence>
<evidence type="ECO:0000313" key="3">
    <source>
        <dbReference type="Proteomes" id="UP000030063"/>
    </source>
</evidence>
<evidence type="ECO:0000256" key="1">
    <source>
        <dbReference type="SAM" id="SignalP"/>
    </source>
</evidence>
<organism evidence="2 3">
    <name type="scientific">Pseudomonas taeanensis MS-3</name>
    <dbReference type="NCBI Taxonomy" id="1395571"/>
    <lineage>
        <taxon>Bacteria</taxon>
        <taxon>Pseudomonadati</taxon>
        <taxon>Pseudomonadota</taxon>
        <taxon>Gammaproteobacteria</taxon>
        <taxon>Pseudomonadales</taxon>
        <taxon>Pseudomonadaceae</taxon>
        <taxon>Pseudomonas</taxon>
    </lineage>
</organism>